<dbReference type="EMBL" id="ML143456">
    <property type="protein sequence ID" value="TBU25713.1"/>
    <property type="molecule type" value="Genomic_DNA"/>
</dbReference>
<reference evidence="1" key="1">
    <citation type="submission" date="2019-01" db="EMBL/GenBank/DDBJ databases">
        <title>Draft genome sequences of three monokaryotic isolates of the white-rot basidiomycete fungus Dichomitus squalens.</title>
        <authorList>
            <consortium name="DOE Joint Genome Institute"/>
            <person name="Lopez S.C."/>
            <person name="Andreopoulos B."/>
            <person name="Pangilinan J."/>
            <person name="Lipzen A."/>
            <person name="Riley R."/>
            <person name="Ahrendt S."/>
            <person name="Ng V."/>
            <person name="Barry K."/>
            <person name="Daum C."/>
            <person name="Grigoriev I.V."/>
            <person name="Hilden K.S."/>
            <person name="Makela M.R."/>
            <person name="de Vries R.P."/>
        </authorList>
    </citation>
    <scope>NUCLEOTIDE SEQUENCE [LARGE SCALE GENOMIC DNA]</scope>
    <source>
        <strain evidence="1">OM18370.1</strain>
    </source>
</reference>
<dbReference type="Proteomes" id="UP000292957">
    <property type="component" value="Unassembled WGS sequence"/>
</dbReference>
<proteinExistence type="predicted"/>
<gene>
    <name evidence="1" type="ORF">BD311DRAFT_488657</name>
</gene>
<evidence type="ECO:0000313" key="1">
    <source>
        <dbReference type="EMBL" id="TBU25713.1"/>
    </source>
</evidence>
<name>A0A4V2JZQ7_9APHY</name>
<protein>
    <submittedName>
        <fullName evidence="1">Uncharacterized protein</fullName>
    </submittedName>
</protein>
<organism evidence="1">
    <name type="scientific">Dichomitus squalens</name>
    <dbReference type="NCBI Taxonomy" id="114155"/>
    <lineage>
        <taxon>Eukaryota</taxon>
        <taxon>Fungi</taxon>
        <taxon>Dikarya</taxon>
        <taxon>Basidiomycota</taxon>
        <taxon>Agaricomycotina</taxon>
        <taxon>Agaricomycetes</taxon>
        <taxon>Polyporales</taxon>
        <taxon>Polyporaceae</taxon>
        <taxon>Dichomitus</taxon>
    </lineage>
</organism>
<accession>A0A4V2JZQ7</accession>
<sequence length="75" mass="8899">MLCMAFTYLMGIPRVEFLRRNRSTLLSVDSITVQYTCVNQSHSWTLYFMYRNRSGAVFLRLCIDHGRGDTYNNYM</sequence>
<dbReference type="AlphaFoldDB" id="A0A4V2JZQ7"/>